<feature type="transmembrane region" description="Helical" evidence="5">
    <location>
        <begin position="175"/>
        <end position="195"/>
    </location>
</feature>
<feature type="domain" description="Major facilitator superfamily (MFS) profile" evidence="6">
    <location>
        <begin position="24"/>
        <end position="476"/>
    </location>
</feature>
<name>A0ABS4BG41_9HYPH</name>
<dbReference type="InterPro" id="IPR011701">
    <property type="entry name" value="MFS"/>
</dbReference>
<evidence type="ECO:0000313" key="8">
    <source>
        <dbReference type="Proteomes" id="UP000678276"/>
    </source>
</evidence>
<dbReference type="Pfam" id="PF07690">
    <property type="entry name" value="MFS_1"/>
    <property type="match status" value="1"/>
</dbReference>
<feature type="transmembrane region" description="Helical" evidence="5">
    <location>
        <begin position="148"/>
        <end position="169"/>
    </location>
</feature>
<evidence type="ECO:0000256" key="2">
    <source>
        <dbReference type="ARBA" id="ARBA00022692"/>
    </source>
</evidence>
<evidence type="ECO:0000256" key="4">
    <source>
        <dbReference type="ARBA" id="ARBA00023136"/>
    </source>
</evidence>
<keyword evidence="8" id="KW-1185">Reference proteome</keyword>
<dbReference type="Gene3D" id="1.20.1720.10">
    <property type="entry name" value="Multidrug resistance protein D"/>
    <property type="match status" value="1"/>
</dbReference>
<feature type="transmembrane region" description="Helical" evidence="5">
    <location>
        <begin position="60"/>
        <end position="78"/>
    </location>
</feature>
<comment type="subcellular location">
    <subcellularLocation>
        <location evidence="1">Membrane</location>
        <topology evidence="1">Multi-pass membrane protein</topology>
    </subcellularLocation>
</comment>
<feature type="transmembrane region" description="Helical" evidence="5">
    <location>
        <begin position="215"/>
        <end position="232"/>
    </location>
</feature>
<evidence type="ECO:0000256" key="5">
    <source>
        <dbReference type="SAM" id="Phobius"/>
    </source>
</evidence>
<dbReference type="PANTHER" id="PTHR42718:SF49">
    <property type="entry name" value="EXPORT PROTEIN"/>
    <property type="match status" value="1"/>
</dbReference>
<feature type="transmembrane region" description="Helical" evidence="5">
    <location>
        <begin position="90"/>
        <end position="109"/>
    </location>
</feature>
<feature type="transmembrane region" description="Helical" evidence="5">
    <location>
        <begin position="21"/>
        <end position="54"/>
    </location>
</feature>
<feature type="transmembrane region" description="Helical" evidence="5">
    <location>
        <begin position="115"/>
        <end position="136"/>
    </location>
</feature>
<feature type="transmembrane region" description="Helical" evidence="5">
    <location>
        <begin position="283"/>
        <end position="306"/>
    </location>
</feature>
<sequence>MTGKGKTAVTTDPSAHEPGLLSWPIATLALSTLLASLGISIANVALPAIAQAFLRPFSEVQWVVLAYLLATTVTIAGAGKAADVFGPRRVLFAGILLFAASSLAGSIAPTLPWLLAARTGQGIGAAILTVAALSLLREIVLDERIGRAMGLFGTMSAVGTALGPSLGGVLVSGPGWRACFVLLAALGALNAALALRVLPPRAETPKPRKRQFDMAGALLLAATLTAYCLAIASRSNAGVGEIRAAFLAAAIVGLILFVRLEWQAPAPLIDIAALRRPATAGGLAANLLVSGVMMATLVVGPFYLAFGLGLHPVAVGLVMAVGPITSALTGLIAGWATDRLGATKARLAGLAVMIPGAAGLALLPAVLGIAGYVLALLVLTPGYQLFLAANSTAVMAEAARTDRGVASGLIGLSRNLGLITGTTVLGAVFAASIGASAVGPGSPQAIGHGLMVSFLVAAGGLTAAFAIVMACARREETVDV</sequence>
<protein>
    <submittedName>
        <fullName evidence="7">MFS transporter</fullName>
    </submittedName>
</protein>
<evidence type="ECO:0000256" key="1">
    <source>
        <dbReference type="ARBA" id="ARBA00004141"/>
    </source>
</evidence>
<evidence type="ECO:0000256" key="3">
    <source>
        <dbReference type="ARBA" id="ARBA00022989"/>
    </source>
</evidence>
<dbReference type="EMBL" id="JAGJCF010000004">
    <property type="protein sequence ID" value="MBP0615502.1"/>
    <property type="molecule type" value="Genomic_DNA"/>
</dbReference>
<proteinExistence type="predicted"/>
<evidence type="ECO:0000313" key="7">
    <source>
        <dbReference type="EMBL" id="MBP0615502.1"/>
    </source>
</evidence>
<reference evidence="7 8" key="1">
    <citation type="submission" date="2021-04" db="EMBL/GenBank/DDBJ databases">
        <title>Whole genome sequence of Jiella sp. KSK16Y-1.</title>
        <authorList>
            <person name="Tuo L."/>
        </authorList>
    </citation>
    <scope>NUCLEOTIDE SEQUENCE [LARGE SCALE GENOMIC DNA]</scope>
    <source>
        <strain evidence="7 8">KSK16Y-1</strain>
    </source>
</reference>
<feature type="transmembrane region" description="Helical" evidence="5">
    <location>
        <begin position="244"/>
        <end position="262"/>
    </location>
</feature>
<feature type="transmembrane region" description="Helical" evidence="5">
    <location>
        <begin position="416"/>
        <end position="438"/>
    </location>
</feature>
<dbReference type="PANTHER" id="PTHR42718">
    <property type="entry name" value="MAJOR FACILITATOR SUPERFAMILY MULTIDRUG TRANSPORTER MFSC"/>
    <property type="match status" value="1"/>
</dbReference>
<dbReference type="CDD" id="cd17321">
    <property type="entry name" value="MFS_MMR_MDR_like"/>
    <property type="match status" value="1"/>
</dbReference>
<dbReference type="Proteomes" id="UP000678276">
    <property type="component" value="Unassembled WGS sequence"/>
</dbReference>
<feature type="transmembrane region" description="Helical" evidence="5">
    <location>
        <begin position="312"/>
        <end position="335"/>
    </location>
</feature>
<keyword evidence="2 5" id="KW-0812">Transmembrane</keyword>
<dbReference type="PROSITE" id="PS50850">
    <property type="entry name" value="MFS"/>
    <property type="match status" value="1"/>
</dbReference>
<feature type="transmembrane region" description="Helical" evidence="5">
    <location>
        <begin position="450"/>
        <end position="472"/>
    </location>
</feature>
<evidence type="ECO:0000259" key="6">
    <source>
        <dbReference type="PROSITE" id="PS50850"/>
    </source>
</evidence>
<keyword evidence="4 5" id="KW-0472">Membrane</keyword>
<comment type="caution">
    <text evidence="7">The sequence shown here is derived from an EMBL/GenBank/DDBJ whole genome shotgun (WGS) entry which is preliminary data.</text>
</comment>
<gene>
    <name evidence="7" type="ORF">J6595_07915</name>
</gene>
<feature type="transmembrane region" description="Helical" evidence="5">
    <location>
        <begin position="347"/>
        <end position="367"/>
    </location>
</feature>
<dbReference type="PRINTS" id="PR01036">
    <property type="entry name" value="TCRTETB"/>
</dbReference>
<feature type="transmembrane region" description="Helical" evidence="5">
    <location>
        <begin position="373"/>
        <end position="396"/>
    </location>
</feature>
<dbReference type="InterPro" id="IPR036259">
    <property type="entry name" value="MFS_trans_sf"/>
</dbReference>
<accession>A0ABS4BG41</accession>
<dbReference type="Gene3D" id="1.20.1250.20">
    <property type="entry name" value="MFS general substrate transporter like domains"/>
    <property type="match status" value="1"/>
</dbReference>
<organism evidence="7 8">
    <name type="scientific">Jiella mangrovi</name>
    <dbReference type="NCBI Taxonomy" id="2821407"/>
    <lineage>
        <taxon>Bacteria</taxon>
        <taxon>Pseudomonadati</taxon>
        <taxon>Pseudomonadota</taxon>
        <taxon>Alphaproteobacteria</taxon>
        <taxon>Hyphomicrobiales</taxon>
        <taxon>Aurantimonadaceae</taxon>
        <taxon>Jiella</taxon>
    </lineage>
</organism>
<keyword evidence="3 5" id="KW-1133">Transmembrane helix</keyword>
<dbReference type="SUPFAM" id="SSF103473">
    <property type="entry name" value="MFS general substrate transporter"/>
    <property type="match status" value="1"/>
</dbReference>
<dbReference type="InterPro" id="IPR020846">
    <property type="entry name" value="MFS_dom"/>
</dbReference>